<dbReference type="AlphaFoldDB" id="A0A5J6X175"/>
<gene>
    <name evidence="6" type="ORF">FE240_12235</name>
</gene>
<keyword evidence="2" id="KW-0285">Flavoprotein</keyword>
<keyword evidence="3" id="KW-0288">FMN</keyword>
<accession>A0A5J6X175</accession>
<dbReference type="EMBL" id="CP040449">
    <property type="protein sequence ID" value="QFI55385.1"/>
    <property type="molecule type" value="Genomic_DNA"/>
</dbReference>
<dbReference type="Gene3D" id="3.40.50.360">
    <property type="match status" value="1"/>
</dbReference>
<evidence type="ECO:0000256" key="1">
    <source>
        <dbReference type="ARBA" id="ARBA00001917"/>
    </source>
</evidence>
<dbReference type="PROSITE" id="PS50902">
    <property type="entry name" value="FLAVODOXIN_LIKE"/>
    <property type="match status" value="1"/>
</dbReference>
<dbReference type="RefSeq" id="WP_193001276.1">
    <property type="nucleotide sequence ID" value="NZ_CP040449.1"/>
</dbReference>
<evidence type="ECO:0000256" key="3">
    <source>
        <dbReference type="ARBA" id="ARBA00022643"/>
    </source>
</evidence>
<evidence type="ECO:0000256" key="2">
    <source>
        <dbReference type="ARBA" id="ARBA00022630"/>
    </source>
</evidence>
<evidence type="ECO:0000313" key="6">
    <source>
        <dbReference type="EMBL" id="QFI55385.1"/>
    </source>
</evidence>
<dbReference type="PRINTS" id="PR00369">
    <property type="entry name" value="FLAVODOXIN"/>
</dbReference>
<dbReference type="InterPro" id="IPR029039">
    <property type="entry name" value="Flavoprotein-like_sf"/>
</dbReference>
<dbReference type="GO" id="GO:0010181">
    <property type="term" value="F:FMN binding"/>
    <property type="evidence" value="ECO:0007669"/>
    <property type="project" value="InterPro"/>
</dbReference>
<dbReference type="NCBIfam" id="NF005989">
    <property type="entry name" value="PRK08105.1"/>
    <property type="match status" value="1"/>
</dbReference>
<name>A0A5J6X175_9GAMM</name>
<protein>
    <submittedName>
        <fullName evidence="6">Flavodoxin</fullName>
    </submittedName>
</protein>
<dbReference type="GO" id="GO:0005829">
    <property type="term" value="C:cytosol"/>
    <property type="evidence" value="ECO:0007669"/>
    <property type="project" value="TreeGrafter"/>
</dbReference>
<dbReference type="Pfam" id="PF00258">
    <property type="entry name" value="Flavodoxin_1"/>
    <property type="match status" value="1"/>
</dbReference>
<dbReference type="PANTHER" id="PTHR19384:SF128">
    <property type="entry name" value="NADPH OXIDOREDUCTASE A"/>
    <property type="match status" value="1"/>
</dbReference>
<dbReference type="InterPro" id="IPR001094">
    <property type="entry name" value="Flavdoxin-like"/>
</dbReference>
<dbReference type="SUPFAM" id="SSF52218">
    <property type="entry name" value="Flavoproteins"/>
    <property type="match status" value="1"/>
</dbReference>
<keyword evidence="4" id="KW-0813">Transport</keyword>
<feature type="domain" description="Flavodoxin-like" evidence="5">
    <location>
        <begin position="4"/>
        <end position="144"/>
    </location>
</feature>
<organism evidence="6 7">
    <name type="scientific">Aeromonas simiae</name>
    <dbReference type="NCBI Taxonomy" id="218936"/>
    <lineage>
        <taxon>Bacteria</taxon>
        <taxon>Pseudomonadati</taxon>
        <taxon>Pseudomonadota</taxon>
        <taxon>Gammaproteobacteria</taxon>
        <taxon>Aeromonadales</taxon>
        <taxon>Aeromonadaceae</taxon>
        <taxon>Aeromonas</taxon>
    </lineage>
</organism>
<comment type="cofactor">
    <cofactor evidence="1">
        <name>FMN</name>
        <dbReference type="ChEBI" id="CHEBI:58210"/>
    </cofactor>
</comment>
<dbReference type="KEGG" id="asim:FE240_12235"/>
<keyword evidence="7" id="KW-1185">Reference proteome</keyword>
<evidence type="ECO:0000259" key="5">
    <source>
        <dbReference type="PROSITE" id="PS50902"/>
    </source>
</evidence>
<dbReference type="InterPro" id="IPR008254">
    <property type="entry name" value="Flavodoxin/NO_synth"/>
</dbReference>
<dbReference type="Proteomes" id="UP000594034">
    <property type="component" value="Chromosome"/>
</dbReference>
<proteinExistence type="predicted"/>
<evidence type="ECO:0000313" key="7">
    <source>
        <dbReference type="Proteomes" id="UP000594034"/>
    </source>
</evidence>
<dbReference type="GO" id="GO:0016491">
    <property type="term" value="F:oxidoreductase activity"/>
    <property type="evidence" value="ECO:0007669"/>
    <property type="project" value="TreeGrafter"/>
</dbReference>
<sequence>MARIDLFIGTVYGQAALVAERLASELEGRGHKVTLNEAARAKHLSPDRFLILVTSTTGQGDIPDNLAPFADDLRHKAPWLAPLRYALVAMGDSAYGDTFCGAGRTLDGLLQELGASPLVARLEIDASEEDEPERPALAWLKGWADRLDSL</sequence>
<reference evidence="6 7" key="1">
    <citation type="submission" date="2019-05" db="EMBL/GenBank/DDBJ databases">
        <title>OXA-830, a novel chromosomally encoded expanded-spectrum class D beta-lactamase in Aeromonas simiae.</title>
        <authorList>
            <person name="Zhou W."/>
            <person name="Chen Q."/>
        </authorList>
    </citation>
    <scope>NUCLEOTIDE SEQUENCE [LARGE SCALE GENOMIC DNA]</scope>
    <source>
        <strain evidence="6 7">A6</strain>
    </source>
</reference>
<dbReference type="GO" id="GO:0050660">
    <property type="term" value="F:flavin adenine dinucleotide binding"/>
    <property type="evidence" value="ECO:0007669"/>
    <property type="project" value="TreeGrafter"/>
</dbReference>
<dbReference type="PANTHER" id="PTHR19384">
    <property type="entry name" value="NITRIC OXIDE SYNTHASE-RELATED"/>
    <property type="match status" value="1"/>
</dbReference>
<keyword evidence="4" id="KW-0249">Electron transport</keyword>
<evidence type="ECO:0000256" key="4">
    <source>
        <dbReference type="ARBA" id="ARBA00022982"/>
    </source>
</evidence>